<gene>
    <name evidence="1" type="ORF">V5N11_026815</name>
</gene>
<evidence type="ECO:0008006" key="3">
    <source>
        <dbReference type="Google" id="ProtNLM"/>
    </source>
</evidence>
<dbReference type="Proteomes" id="UP001558713">
    <property type="component" value="Unassembled WGS sequence"/>
</dbReference>
<keyword evidence="2" id="KW-1185">Reference proteome</keyword>
<evidence type="ECO:0000313" key="1">
    <source>
        <dbReference type="EMBL" id="KAL1188432.1"/>
    </source>
</evidence>
<name>A0ABD0Z154_CARAN</name>
<evidence type="ECO:0000313" key="2">
    <source>
        <dbReference type="Proteomes" id="UP001558713"/>
    </source>
</evidence>
<organism evidence="1 2">
    <name type="scientific">Cardamine amara subsp. amara</name>
    <dbReference type="NCBI Taxonomy" id="228776"/>
    <lineage>
        <taxon>Eukaryota</taxon>
        <taxon>Viridiplantae</taxon>
        <taxon>Streptophyta</taxon>
        <taxon>Embryophyta</taxon>
        <taxon>Tracheophyta</taxon>
        <taxon>Spermatophyta</taxon>
        <taxon>Magnoliopsida</taxon>
        <taxon>eudicotyledons</taxon>
        <taxon>Gunneridae</taxon>
        <taxon>Pentapetalae</taxon>
        <taxon>rosids</taxon>
        <taxon>malvids</taxon>
        <taxon>Brassicales</taxon>
        <taxon>Brassicaceae</taxon>
        <taxon>Cardamineae</taxon>
        <taxon>Cardamine</taxon>
    </lineage>
</organism>
<proteinExistence type="predicted"/>
<accession>A0ABD0Z154</accession>
<dbReference type="EMBL" id="JBANAX010000924">
    <property type="protein sequence ID" value="KAL1188432.1"/>
    <property type="molecule type" value="Genomic_DNA"/>
</dbReference>
<sequence>MSRVSGLVYFSINLIHINMCYCSATDMALCMLMSNLSRVQDVLVHLKHVTVEGFEFSLRACCNRLKKLYLLAPLRLFLSSELLETLHTSGCRNRWAIISCIGYTVVVFGCL</sequence>
<comment type="caution">
    <text evidence="1">The sequence shown here is derived from an EMBL/GenBank/DDBJ whole genome shotgun (WGS) entry which is preliminary data.</text>
</comment>
<reference evidence="1 2" key="1">
    <citation type="submission" date="2024-04" db="EMBL/GenBank/DDBJ databases">
        <title>Genome assembly C_amara_ONT_v2.</title>
        <authorList>
            <person name="Yant L."/>
            <person name="Moore C."/>
            <person name="Slenker M."/>
        </authorList>
    </citation>
    <scope>NUCLEOTIDE SEQUENCE [LARGE SCALE GENOMIC DNA]</scope>
    <source>
        <tissue evidence="1">Leaf</tissue>
    </source>
</reference>
<dbReference type="AlphaFoldDB" id="A0ABD0Z154"/>
<protein>
    <recommendedName>
        <fullName evidence="3">Secreted protein</fullName>
    </recommendedName>
</protein>